<reference evidence="1" key="1">
    <citation type="submission" date="2023-04" db="EMBL/GenBank/DDBJ databases">
        <authorList>
            <person name="Vijverberg K."/>
            <person name="Xiong W."/>
            <person name="Schranz E."/>
        </authorList>
    </citation>
    <scope>NUCLEOTIDE SEQUENCE</scope>
</reference>
<dbReference type="Proteomes" id="UP001177003">
    <property type="component" value="Chromosome 2"/>
</dbReference>
<evidence type="ECO:0000313" key="2">
    <source>
        <dbReference type="Proteomes" id="UP001177003"/>
    </source>
</evidence>
<accession>A0AA35V5J1</accession>
<name>A0AA35V5J1_LACSI</name>
<sequence>MVFYEEEEDFPDHMLMSMKQFKIPNKKLNSIIQSQAVMGGGSSVFSFEIDGLMKACEARMVSRMSDMIKDLESRILEKVDQNDQNTELRITSFNSKYVGVVKELTNVQMKGHTLFVMDVKKVSDDVNLKLQELHDDMVREVGVVQNDCATLHKNVDIICDAVTKYVTLSESLSPQITQLSTTTNQKFGGGGGYLDAQRSKGVGAKSCYIFDNYSRVYLTKVYTV</sequence>
<dbReference type="AlphaFoldDB" id="A0AA35V5J1"/>
<dbReference type="EMBL" id="OX465078">
    <property type="protein sequence ID" value="CAI9270904.1"/>
    <property type="molecule type" value="Genomic_DNA"/>
</dbReference>
<gene>
    <name evidence="1" type="ORF">LSALG_LOCUS11192</name>
</gene>
<evidence type="ECO:0000313" key="1">
    <source>
        <dbReference type="EMBL" id="CAI9270904.1"/>
    </source>
</evidence>
<proteinExistence type="predicted"/>
<organism evidence="1 2">
    <name type="scientific">Lactuca saligna</name>
    <name type="common">Willowleaf lettuce</name>
    <dbReference type="NCBI Taxonomy" id="75948"/>
    <lineage>
        <taxon>Eukaryota</taxon>
        <taxon>Viridiplantae</taxon>
        <taxon>Streptophyta</taxon>
        <taxon>Embryophyta</taxon>
        <taxon>Tracheophyta</taxon>
        <taxon>Spermatophyta</taxon>
        <taxon>Magnoliopsida</taxon>
        <taxon>eudicotyledons</taxon>
        <taxon>Gunneridae</taxon>
        <taxon>Pentapetalae</taxon>
        <taxon>asterids</taxon>
        <taxon>campanulids</taxon>
        <taxon>Asterales</taxon>
        <taxon>Asteraceae</taxon>
        <taxon>Cichorioideae</taxon>
        <taxon>Cichorieae</taxon>
        <taxon>Lactucinae</taxon>
        <taxon>Lactuca</taxon>
    </lineage>
</organism>
<keyword evidence="2" id="KW-1185">Reference proteome</keyword>
<protein>
    <submittedName>
        <fullName evidence="1">Uncharacterized protein</fullName>
    </submittedName>
</protein>